<feature type="compositionally biased region" description="Basic residues" evidence="1">
    <location>
        <begin position="89"/>
        <end position="100"/>
    </location>
</feature>
<dbReference type="Proteomes" id="UP001314169">
    <property type="component" value="Chromosome 1"/>
</dbReference>
<protein>
    <submittedName>
        <fullName evidence="2">Uncharacterized protein</fullName>
    </submittedName>
</protein>
<evidence type="ECO:0000313" key="2">
    <source>
        <dbReference type="EMBL" id="CAK6432457.1"/>
    </source>
</evidence>
<feature type="compositionally biased region" description="Basic and acidic residues" evidence="1">
    <location>
        <begin position="63"/>
        <end position="73"/>
    </location>
</feature>
<dbReference type="EMBL" id="OY882858">
    <property type="protein sequence ID" value="CAK6432457.1"/>
    <property type="molecule type" value="Genomic_DNA"/>
</dbReference>
<evidence type="ECO:0000313" key="3">
    <source>
        <dbReference type="Proteomes" id="UP001314169"/>
    </source>
</evidence>
<keyword evidence="3" id="KW-1185">Reference proteome</keyword>
<feature type="region of interest" description="Disordered" evidence="1">
    <location>
        <begin position="40"/>
        <end position="100"/>
    </location>
</feature>
<accession>A0ABN9Z8E0</accession>
<feature type="compositionally biased region" description="Low complexity" evidence="1">
    <location>
        <begin position="74"/>
        <end position="88"/>
    </location>
</feature>
<organism evidence="2 3">
    <name type="scientific">Pipistrellus nathusii</name>
    <name type="common">Nathusius' pipistrelle</name>
    <dbReference type="NCBI Taxonomy" id="59473"/>
    <lineage>
        <taxon>Eukaryota</taxon>
        <taxon>Metazoa</taxon>
        <taxon>Chordata</taxon>
        <taxon>Craniata</taxon>
        <taxon>Vertebrata</taxon>
        <taxon>Euteleostomi</taxon>
        <taxon>Mammalia</taxon>
        <taxon>Eutheria</taxon>
        <taxon>Laurasiatheria</taxon>
        <taxon>Chiroptera</taxon>
        <taxon>Yangochiroptera</taxon>
        <taxon>Vespertilionidae</taxon>
        <taxon>Pipistrellus</taxon>
    </lineage>
</organism>
<gene>
    <name evidence="2" type="ORF">MPIPNATIZW_LOCUS763</name>
</gene>
<proteinExistence type="predicted"/>
<sequence length="100" mass="10204">MVQGKPMPTGAVSVLRTFTPEVSSGQLLPGSSHCGVGVGGPGLRGAPCREGRWGGPAGRRSLRGGEEGEEHSRGCSSAGGRAPPGRAAGARRKRNWARES</sequence>
<evidence type="ECO:0000256" key="1">
    <source>
        <dbReference type="SAM" id="MobiDB-lite"/>
    </source>
</evidence>
<reference evidence="2" key="1">
    <citation type="submission" date="2023-12" db="EMBL/GenBank/DDBJ databases">
        <authorList>
            <person name="Brown T."/>
        </authorList>
    </citation>
    <scope>NUCLEOTIDE SEQUENCE</scope>
</reference>
<name>A0ABN9Z8E0_PIPNA</name>